<sequence>MIWIIALVFLVILGNLFWLLPSRAERHRMALRNKAIKLGLTCREIRGASALPVGVDPVDGPWLEYALTIDTADEMVPVSMEKSPEGRWNGSADLTQEWLASLPESVVRVICRDNTVAVLWNEQGEKSDVVEINQFLIRVAESFKWL</sequence>
<evidence type="ECO:0000313" key="1">
    <source>
        <dbReference type="EMBL" id="MET4755936.1"/>
    </source>
</evidence>
<protein>
    <recommendedName>
        <fullName evidence="3">Preprotein translocase subunit YajC</fullName>
    </recommendedName>
</protein>
<proteinExistence type="predicted"/>
<gene>
    <name evidence="1" type="ORF">V5J35_001128</name>
</gene>
<comment type="caution">
    <text evidence="1">The sequence shown here is derived from an EMBL/GenBank/DDBJ whole genome shotgun (WGS) entry which is preliminary data.</text>
</comment>
<reference evidence="1 2" key="1">
    <citation type="submission" date="2024-06" db="EMBL/GenBank/DDBJ databases">
        <title>Genomic Encyclopedia of Type Strains, Phase V (KMG-V): Genome sequencing to study the core and pangenomes of soil and plant-associated prokaryotes.</title>
        <authorList>
            <person name="Whitman W."/>
        </authorList>
    </citation>
    <scope>NUCLEOTIDE SEQUENCE [LARGE SCALE GENOMIC DNA]</scope>
    <source>
        <strain evidence="1 2">NE40</strain>
    </source>
</reference>
<name>A0ABV2SDU8_9GAMM</name>
<accession>A0ABV2SDU8</accession>
<evidence type="ECO:0000313" key="2">
    <source>
        <dbReference type="Proteomes" id="UP001549366"/>
    </source>
</evidence>
<dbReference type="Proteomes" id="UP001549366">
    <property type="component" value="Unassembled WGS sequence"/>
</dbReference>
<dbReference type="EMBL" id="JBEWTB010000002">
    <property type="protein sequence ID" value="MET4755936.1"/>
    <property type="molecule type" value="Genomic_DNA"/>
</dbReference>
<dbReference type="RefSeq" id="WP_354010307.1">
    <property type="nucleotide sequence ID" value="NZ_JBEWTA010000001.1"/>
</dbReference>
<organism evidence="1 2">
    <name type="scientific">Endozoicomonas lisbonensis</name>
    <dbReference type="NCBI Taxonomy" id="3120522"/>
    <lineage>
        <taxon>Bacteria</taxon>
        <taxon>Pseudomonadati</taxon>
        <taxon>Pseudomonadota</taxon>
        <taxon>Gammaproteobacteria</taxon>
        <taxon>Oceanospirillales</taxon>
        <taxon>Endozoicomonadaceae</taxon>
        <taxon>Endozoicomonas</taxon>
    </lineage>
</organism>
<keyword evidence="2" id="KW-1185">Reference proteome</keyword>
<evidence type="ECO:0008006" key="3">
    <source>
        <dbReference type="Google" id="ProtNLM"/>
    </source>
</evidence>